<evidence type="ECO:0000313" key="2">
    <source>
        <dbReference type="Proteomes" id="UP000653797"/>
    </source>
</evidence>
<proteinExistence type="predicted"/>
<sequence length="148" mass="16834">MYIPGTSDDLIFREDMAVYGPRDHQRIISKLTTRLGTLYYDAKAISLEPLPETMLDEGQASPTPDVILSNNASDQTPIIIEVCHTKGLKRDINKVIRLVDEDEYGILEGFVYDYKTEHWFRYRKGDAGLMTQTSFSEVLNLDLNAMLA</sequence>
<dbReference type="Proteomes" id="UP000653797">
    <property type="component" value="Unassembled WGS sequence"/>
</dbReference>
<name>A0A927B058_9BACT</name>
<dbReference type="AlphaFoldDB" id="A0A927B058"/>
<organism evidence="1 2">
    <name type="scientific">Spirosoma validum</name>
    <dbReference type="NCBI Taxonomy" id="2771355"/>
    <lineage>
        <taxon>Bacteria</taxon>
        <taxon>Pseudomonadati</taxon>
        <taxon>Bacteroidota</taxon>
        <taxon>Cytophagia</taxon>
        <taxon>Cytophagales</taxon>
        <taxon>Cytophagaceae</taxon>
        <taxon>Spirosoma</taxon>
    </lineage>
</organism>
<protein>
    <submittedName>
        <fullName evidence="1">Uncharacterized protein</fullName>
    </submittedName>
</protein>
<accession>A0A927B058</accession>
<reference evidence="1" key="1">
    <citation type="submission" date="2020-09" db="EMBL/GenBank/DDBJ databases">
        <authorList>
            <person name="Kim M.K."/>
        </authorList>
    </citation>
    <scope>NUCLEOTIDE SEQUENCE</scope>
    <source>
        <strain evidence="1">BT704</strain>
    </source>
</reference>
<dbReference type="RefSeq" id="WP_191038468.1">
    <property type="nucleotide sequence ID" value="NZ_JACXAA010000002.1"/>
</dbReference>
<dbReference type="EMBL" id="JACXAA010000002">
    <property type="protein sequence ID" value="MBD2752852.1"/>
    <property type="molecule type" value="Genomic_DNA"/>
</dbReference>
<comment type="caution">
    <text evidence="1">The sequence shown here is derived from an EMBL/GenBank/DDBJ whole genome shotgun (WGS) entry which is preliminary data.</text>
</comment>
<gene>
    <name evidence="1" type="ORF">IC230_08125</name>
</gene>
<evidence type="ECO:0000313" key="1">
    <source>
        <dbReference type="EMBL" id="MBD2752852.1"/>
    </source>
</evidence>
<keyword evidence="2" id="KW-1185">Reference proteome</keyword>
<dbReference type="Gene3D" id="3.90.1570.20">
    <property type="match status" value="1"/>
</dbReference>